<protein>
    <submittedName>
        <fullName evidence="2">Uncharacterized protein</fullName>
    </submittedName>
</protein>
<feature type="region of interest" description="Disordered" evidence="1">
    <location>
        <begin position="343"/>
        <end position="367"/>
    </location>
</feature>
<sequence length="367" mass="41180">MPPKQTWKTSIKALNHQDYFGAITDLDSINHIDFFTTLSIPASAREAASKEWKELLHVLISNDNNDLRRVGSKLRGAWEKDESLGLLDVFWKERARDDTLKADCQSNMLIMSTIKDDYLEMKGTGSDGSSSSRSSASTAGVSEFQTRSQTLRGKSRGVARGKDVDLSHQKGNRQSSDPDEPFCINLDVFQKQDYVIDKVDVGTLFLNHQQRSAMIANKLSIKLNVDNMTNFLALNYIWELDHSINGLHSTTHNTIKAKYGWDCEVLSEEASNLCSSLDRELASTGKIRAQSLSDDFLEDIVHVYQTLSRKLPRRYLSFVQGNEDTFAHNTMDALFTTVQSMNSHGRTDQQMGRGNGDVIPSSQMLPS</sequence>
<feature type="compositionally biased region" description="Low complexity" evidence="1">
    <location>
        <begin position="123"/>
        <end position="142"/>
    </location>
</feature>
<reference evidence="2" key="1">
    <citation type="journal article" date="2020" name="Fungal Divers.">
        <title>Resolving the Mortierellaceae phylogeny through synthesis of multi-gene phylogenetics and phylogenomics.</title>
        <authorList>
            <person name="Vandepol N."/>
            <person name="Liber J."/>
            <person name="Desiro A."/>
            <person name="Na H."/>
            <person name="Kennedy M."/>
            <person name="Barry K."/>
            <person name="Grigoriev I.V."/>
            <person name="Miller A.N."/>
            <person name="O'Donnell K."/>
            <person name="Stajich J.E."/>
            <person name="Bonito G."/>
        </authorList>
    </citation>
    <scope>NUCLEOTIDE SEQUENCE</scope>
    <source>
        <strain evidence="2">MES-2147</strain>
    </source>
</reference>
<proteinExistence type="predicted"/>
<dbReference type="OrthoDB" id="2448577at2759"/>
<feature type="compositionally biased region" description="Polar residues" evidence="1">
    <location>
        <begin position="343"/>
        <end position="352"/>
    </location>
</feature>
<dbReference type="EMBL" id="JAAAHW010004668">
    <property type="protein sequence ID" value="KAF9972411.1"/>
    <property type="molecule type" value="Genomic_DNA"/>
</dbReference>
<name>A0A9P6M7A2_9FUNG</name>
<evidence type="ECO:0000313" key="2">
    <source>
        <dbReference type="EMBL" id="KAF9972411.1"/>
    </source>
</evidence>
<feature type="region of interest" description="Disordered" evidence="1">
    <location>
        <begin position="121"/>
        <end position="179"/>
    </location>
</feature>
<evidence type="ECO:0000313" key="3">
    <source>
        <dbReference type="Proteomes" id="UP000749646"/>
    </source>
</evidence>
<feature type="compositionally biased region" description="Polar residues" evidence="1">
    <location>
        <begin position="143"/>
        <end position="152"/>
    </location>
</feature>
<dbReference type="Proteomes" id="UP000749646">
    <property type="component" value="Unassembled WGS sequence"/>
</dbReference>
<comment type="caution">
    <text evidence="2">The sequence shown here is derived from an EMBL/GenBank/DDBJ whole genome shotgun (WGS) entry which is preliminary data.</text>
</comment>
<organism evidence="2 3">
    <name type="scientific">Modicella reniformis</name>
    <dbReference type="NCBI Taxonomy" id="1440133"/>
    <lineage>
        <taxon>Eukaryota</taxon>
        <taxon>Fungi</taxon>
        <taxon>Fungi incertae sedis</taxon>
        <taxon>Mucoromycota</taxon>
        <taxon>Mortierellomycotina</taxon>
        <taxon>Mortierellomycetes</taxon>
        <taxon>Mortierellales</taxon>
        <taxon>Mortierellaceae</taxon>
        <taxon>Modicella</taxon>
    </lineage>
</organism>
<accession>A0A9P6M7A2</accession>
<dbReference type="AlphaFoldDB" id="A0A9P6M7A2"/>
<evidence type="ECO:0000256" key="1">
    <source>
        <dbReference type="SAM" id="MobiDB-lite"/>
    </source>
</evidence>
<gene>
    <name evidence="2" type="ORF">BGZ65_009831</name>
</gene>
<keyword evidence="3" id="KW-1185">Reference proteome</keyword>